<protein>
    <submittedName>
        <fullName evidence="4">Uncharacterized protein</fullName>
    </submittedName>
</protein>
<dbReference type="AlphaFoldDB" id="A0A329RBE8"/>
<evidence type="ECO:0000313" key="3">
    <source>
        <dbReference type="EMBL" id="KAG3209648.1"/>
    </source>
</evidence>
<evidence type="ECO:0000313" key="1">
    <source>
        <dbReference type="EMBL" id="KAG2900177.1"/>
    </source>
</evidence>
<dbReference type="Proteomes" id="UP000736787">
    <property type="component" value="Unassembled WGS sequence"/>
</dbReference>
<sequence>MTSQVLTAIGYSTPLAASTLVTTATRWPFGSPLTKARQYYSSMSPRWSVSGGSSDALRPGIVDVSALDALAAMADGAGCVR</sequence>
<reference evidence="4 5" key="1">
    <citation type="submission" date="2018-01" db="EMBL/GenBank/DDBJ databases">
        <title>Draft genome of the strawberry crown rot pathogen Phytophthora cactorum.</title>
        <authorList>
            <person name="Armitage A.D."/>
            <person name="Lysoe E."/>
            <person name="Nellist C.F."/>
            <person name="Harrison R.J."/>
            <person name="Brurberg M.B."/>
        </authorList>
    </citation>
    <scope>NUCLEOTIDE SEQUENCE [LARGE SCALE GENOMIC DNA]</scope>
    <source>
        <strain evidence="4 5">10300</strain>
    </source>
</reference>
<keyword evidence="5" id="KW-1185">Reference proteome</keyword>
<comment type="caution">
    <text evidence="4">The sequence shown here is derived from an EMBL/GenBank/DDBJ whole genome shotgun (WGS) entry which is preliminary data.</text>
</comment>
<dbReference type="EMBL" id="MJFZ01001478">
    <property type="protein sequence ID" value="RAW21975.1"/>
    <property type="molecule type" value="Genomic_DNA"/>
</dbReference>
<evidence type="ECO:0000313" key="4">
    <source>
        <dbReference type="EMBL" id="RAW21975.1"/>
    </source>
</evidence>
<accession>A0A329RBE8</accession>
<reference evidence="1" key="2">
    <citation type="submission" date="2018-10" db="EMBL/GenBank/DDBJ databases">
        <title>Effector identification in a new, highly contiguous assembly of the strawberry crown rot pathogen Phytophthora cactorum.</title>
        <authorList>
            <person name="Armitage A.D."/>
            <person name="Nellist C.F."/>
            <person name="Bates H."/>
            <person name="Vickerstaff R.J."/>
            <person name="Harrison R.J."/>
        </authorList>
    </citation>
    <scope>NUCLEOTIDE SEQUENCE</scope>
    <source>
        <strain evidence="1">4032</strain>
        <strain evidence="2">4040</strain>
        <strain evidence="3">P421</strain>
    </source>
</reference>
<organism evidence="4 5">
    <name type="scientific">Phytophthora cactorum</name>
    <dbReference type="NCBI Taxonomy" id="29920"/>
    <lineage>
        <taxon>Eukaryota</taxon>
        <taxon>Sar</taxon>
        <taxon>Stramenopiles</taxon>
        <taxon>Oomycota</taxon>
        <taxon>Peronosporomycetes</taxon>
        <taxon>Peronosporales</taxon>
        <taxon>Peronosporaceae</taxon>
        <taxon>Phytophthora</taxon>
    </lineage>
</organism>
<evidence type="ECO:0000313" key="5">
    <source>
        <dbReference type="Proteomes" id="UP000251314"/>
    </source>
</evidence>
<dbReference type="EMBL" id="RCMI01000706">
    <property type="protein sequence ID" value="KAG2900177.1"/>
    <property type="molecule type" value="Genomic_DNA"/>
</dbReference>
<name>A0A329RBE8_9STRA</name>
<dbReference type="VEuPathDB" id="FungiDB:PC110_g21583"/>
<gene>
    <name evidence="4" type="ORF">PC110_g21583</name>
    <name evidence="1" type="ORF">PC115_g16313</name>
    <name evidence="2" type="ORF">PC117_g11993</name>
    <name evidence="3" type="ORF">PC129_g19340</name>
</gene>
<dbReference type="Proteomes" id="UP000760860">
    <property type="component" value="Unassembled WGS sequence"/>
</dbReference>
<dbReference type="Proteomes" id="UP000774804">
    <property type="component" value="Unassembled WGS sequence"/>
</dbReference>
<proteinExistence type="predicted"/>
<evidence type="ECO:0000313" key="2">
    <source>
        <dbReference type="EMBL" id="KAG2936578.1"/>
    </source>
</evidence>
<dbReference type="Proteomes" id="UP000251314">
    <property type="component" value="Unassembled WGS sequence"/>
</dbReference>
<dbReference type="EMBL" id="RCMV01001230">
    <property type="protein sequence ID" value="KAG3209648.1"/>
    <property type="molecule type" value="Genomic_DNA"/>
</dbReference>
<dbReference type="EMBL" id="RCMK01000321">
    <property type="protein sequence ID" value="KAG2936578.1"/>
    <property type="molecule type" value="Genomic_DNA"/>
</dbReference>